<evidence type="ECO:0008006" key="4">
    <source>
        <dbReference type="Google" id="ProtNLM"/>
    </source>
</evidence>
<gene>
    <name evidence="2" type="ordered locus">Hore_03130</name>
</gene>
<accession>B8D1J7</accession>
<dbReference type="Pfam" id="PF14034">
    <property type="entry name" value="Spore_YtrH"/>
    <property type="match status" value="1"/>
</dbReference>
<proteinExistence type="predicted"/>
<dbReference type="eggNOG" id="ENOG50330BE">
    <property type="taxonomic scope" value="Bacteria"/>
</dbReference>
<keyword evidence="3" id="KW-1185">Reference proteome</keyword>
<dbReference type="KEGG" id="hor:Hore_03130"/>
<protein>
    <recommendedName>
        <fullName evidence="4">Sporulation protein</fullName>
    </recommendedName>
</protein>
<dbReference type="HOGENOM" id="CLU_128689_1_0_9"/>
<dbReference type="OrthoDB" id="2381692at2"/>
<feature type="transmembrane region" description="Helical" evidence="1">
    <location>
        <begin position="79"/>
        <end position="100"/>
    </location>
</feature>
<evidence type="ECO:0000313" key="2">
    <source>
        <dbReference type="EMBL" id="ACL69074.1"/>
    </source>
</evidence>
<dbReference type="AlphaFoldDB" id="B8D1J7"/>
<organism evidence="2 3">
    <name type="scientific">Halothermothrix orenii (strain H 168 / OCM 544 / DSM 9562)</name>
    <dbReference type="NCBI Taxonomy" id="373903"/>
    <lineage>
        <taxon>Bacteria</taxon>
        <taxon>Bacillati</taxon>
        <taxon>Bacillota</taxon>
        <taxon>Clostridia</taxon>
        <taxon>Halanaerobiales</taxon>
        <taxon>Halothermotrichaceae</taxon>
        <taxon>Halothermothrix</taxon>
    </lineage>
</organism>
<reference evidence="2 3" key="1">
    <citation type="journal article" date="2009" name="PLoS ONE">
        <title>Genome analysis of the anaerobic thermohalophilic bacterium Halothermothrix orenii.</title>
        <authorList>
            <person name="Mavromatis K."/>
            <person name="Ivanova N."/>
            <person name="Anderson I."/>
            <person name="Lykidis A."/>
            <person name="Hooper S.D."/>
            <person name="Sun H."/>
            <person name="Kunin V."/>
            <person name="Lapidus A."/>
            <person name="Hugenholtz P."/>
            <person name="Patel B."/>
            <person name="Kyrpides N.C."/>
        </authorList>
    </citation>
    <scope>NUCLEOTIDE SEQUENCE [LARGE SCALE GENOMIC DNA]</scope>
    <source>
        <strain evidence="3">H 168 / OCM 544 / DSM 9562</strain>
    </source>
</reference>
<name>B8D1J7_HALOH</name>
<dbReference type="InterPro" id="IPR025689">
    <property type="entry name" value="Spore_YtrH"/>
</dbReference>
<dbReference type="EMBL" id="CP001098">
    <property type="protein sequence ID" value="ACL69074.1"/>
    <property type="molecule type" value="Genomic_DNA"/>
</dbReference>
<sequence>MNRVVPVFFIALGVVLGGSFIGSIGGVLINQPPLKTLTDIADDLKLYAIISAIGGTFTNLRMLEGVFTQGDLSIIVQQFFILLSAFMGAQLGYWLVIVFCGGK</sequence>
<keyword evidence="1" id="KW-0812">Transmembrane</keyword>
<dbReference type="RefSeq" id="WP_012635262.1">
    <property type="nucleotide sequence ID" value="NC_011899.1"/>
</dbReference>
<keyword evidence="1" id="KW-0472">Membrane</keyword>
<keyword evidence="1" id="KW-1133">Transmembrane helix</keyword>
<evidence type="ECO:0000256" key="1">
    <source>
        <dbReference type="SAM" id="Phobius"/>
    </source>
</evidence>
<dbReference type="STRING" id="373903.Hore_03130"/>
<dbReference type="Proteomes" id="UP000000719">
    <property type="component" value="Chromosome"/>
</dbReference>
<evidence type="ECO:0000313" key="3">
    <source>
        <dbReference type="Proteomes" id="UP000000719"/>
    </source>
</evidence>
<feature type="transmembrane region" description="Helical" evidence="1">
    <location>
        <begin position="7"/>
        <end position="29"/>
    </location>
</feature>